<comment type="caution">
    <text evidence="1">The sequence shown here is derived from an EMBL/GenBank/DDBJ whole genome shotgun (WGS) entry which is preliminary data.</text>
</comment>
<evidence type="ECO:0000313" key="2">
    <source>
        <dbReference type="Proteomes" id="UP001164929"/>
    </source>
</evidence>
<protein>
    <submittedName>
        <fullName evidence="1">Uncharacterized protein</fullName>
    </submittedName>
</protein>
<proteinExistence type="predicted"/>
<reference evidence="1" key="1">
    <citation type="journal article" date="2023" name="Mol. Ecol. Resour.">
        <title>Chromosome-level genome assembly of a triploid poplar Populus alba 'Berolinensis'.</title>
        <authorList>
            <person name="Chen S."/>
            <person name="Yu Y."/>
            <person name="Wang X."/>
            <person name="Wang S."/>
            <person name="Zhang T."/>
            <person name="Zhou Y."/>
            <person name="He R."/>
            <person name="Meng N."/>
            <person name="Wang Y."/>
            <person name="Liu W."/>
            <person name="Liu Z."/>
            <person name="Liu J."/>
            <person name="Guo Q."/>
            <person name="Huang H."/>
            <person name="Sederoff R.R."/>
            <person name="Wang G."/>
            <person name="Qu G."/>
            <person name="Chen S."/>
        </authorList>
    </citation>
    <scope>NUCLEOTIDE SEQUENCE</scope>
    <source>
        <strain evidence="1">SC-2020</strain>
    </source>
</reference>
<dbReference type="Proteomes" id="UP001164929">
    <property type="component" value="Chromosome 5"/>
</dbReference>
<sequence>MFQVWFYFQNQLGWSSTYHFHGFGVPSFHFPAGIKESYFNVVTQRALVRFWEVKICFLLKDLYLRNLVMNLLGNESLGVKLLQEVEKTICKHLDFWCGQASVELKEAVAKVNLFRIRSLLVSAR</sequence>
<organism evidence="1 2">
    <name type="scientific">Populus alba x Populus x berolinensis</name>
    <dbReference type="NCBI Taxonomy" id="444605"/>
    <lineage>
        <taxon>Eukaryota</taxon>
        <taxon>Viridiplantae</taxon>
        <taxon>Streptophyta</taxon>
        <taxon>Embryophyta</taxon>
        <taxon>Tracheophyta</taxon>
        <taxon>Spermatophyta</taxon>
        <taxon>Magnoliopsida</taxon>
        <taxon>eudicotyledons</taxon>
        <taxon>Gunneridae</taxon>
        <taxon>Pentapetalae</taxon>
        <taxon>rosids</taxon>
        <taxon>fabids</taxon>
        <taxon>Malpighiales</taxon>
        <taxon>Salicaceae</taxon>
        <taxon>Saliceae</taxon>
        <taxon>Populus</taxon>
    </lineage>
</organism>
<accession>A0AAD6QUK4</accession>
<keyword evidence="2" id="KW-1185">Reference proteome</keyword>
<dbReference type="EMBL" id="JAQIZT010000005">
    <property type="protein sequence ID" value="KAJ6996410.1"/>
    <property type="molecule type" value="Genomic_DNA"/>
</dbReference>
<evidence type="ECO:0000313" key="1">
    <source>
        <dbReference type="EMBL" id="KAJ6996410.1"/>
    </source>
</evidence>
<name>A0AAD6QUK4_9ROSI</name>
<gene>
    <name evidence="1" type="ORF">NC653_013117</name>
</gene>
<dbReference type="AlphaFoldDB" id="A0AAD6QUK4"/>